<proteinExistence type="predicted"/>
<name>A0A840CHU1_9BACT</name>
<dbReference type="Proteomes" id="UP000555103">
    <property type="component" value="Unassembled WGS sequence"/>
</dbReference>
<keyword evidence="2" id="KW-1185">Reference proteome</keyword>
<comment type="caution">
    <text evidence="1">The sequence shown here is derived from an EMBL/GenBank/DDBJ whole genome shotgun (WGS) entry which is preliminary data.</text>
</comment>
<dbReference type="RefSeq" id="WP_183306465.1">
    <property type="nucleotide sequence ID" value="NZ_JACIEP010000004.1"/>
</dbReference>
<protein>
    <submittedName>
        <fullName evidence="1">Uncharacterized protein</fullName>
    </submittedName>
</protein>
<evidence type="ECO:0000313" key="1">
    <source>
        <dbReference type="EMBL" id="MBB4035530.1"/>
    </source>
</evidence>
<reference evidence="1 2" key="1">
    <citation type="submission" date="2020-08" db="EMBL/GenBank/DDBJ databases">
        <title>Genomic Encyclopedia of Type Strains, Phase IV (KMG-IV): sequencing the most valuable type-strain genomes for metagenomic binning, comparative biology and taxonomic classification.</title>
        <authorList>
            <person name="Goeker M."/>
        </authorList>
    </citation>
    <scope>NUCLEOTIDE SEQUENCE [LARGE SCALE GENOMIC DNA]</scope>
    <source>
        <strain evidence="1 2">DSM 104969</strain>
    </source>
</reference>
<accession>A0A840CHU1</accession>
<organism evidence="1 2">
    <name type="scientific">Dysgonomonas hofstadii</name>
    <dbReference type="NCBI Taxonomy" id="637886"/>
    <lineage>
        <taxon>Bacteria</taxon>
        <taxon>Pseudomonadati</taxon>
        <taxon>Bacteroidota</taxon>
        <taxon>Bacteroidia</taxon>
        <taxon>Bacteroidales</taxon>
        <taxon>Dysgonomonadaceae</taxon>
        <taxon>Dysgonomonas</taxon>
    </lineage>
</organism>
<gene>
    <name evidence="1" type="ORF">GGR21_001423</name>
</gene>
<dbReference type="AlphaFoldDB" id="A0A840CHU1"/>
<dbReference type="EMBL" id="JACIEP010000004">
    <property type="protein sequence ID" value="MBB4035530.1"/>
    <property type="molecule type" value="Genomic_DNA"/>
</dbReference>
<evidence type="ECO:0000313" key="2">
    <source>
        <dbReference type="Proteomes" id="UP000555103"/>
    </source>
</evidence>
<sequence>MSEQQERKSPIIPVLESTIPNAKTTKVTVDDSFARIIVYEKEDLSNDEIFILLNIRTYTKMDIDKHYVRSKDGIDQHSYTIYNILI</sequence>